<name>S8AGA4_DACHA</name>
<dbReference type="EMBL" id="AQGS01000433">
    <property type="protein sequence ID" value="EPS40191.1"/>
    <property type="molecule type" value="Genomic_DNA"/>
</dbReference>
<dbReference type="Proteomes" id="UP000015100">
    <property type="component" value="Unassembled WGS sequence"/>
</dbReference>
<dbReference type="OrthoDB" id="529205at2759"/>
<reference evidence="2 3" key="1">
    <citation type="journal article" date="2013" name="PLoS Genet.">
        <title>Genomic mechanisms accounting for the adaptation to parasitism in nematode-trapping fungi.</title>
        <authorList>
            <person name="Meerupati T."/>
            <person name="Andersson K.M."/>
            <person name="Friman E."/>
            <person name="Kumar D."/>
            <person name="Tunlid A."/>
            <person name="Ahren D."/>
        </authorList>
    </citation>
    <scope>NUCLEOTIDE SEQUENCE [LARGE SCALE GENOMIC DNA]</scope>
    <source>
        <strain evidence="2 3">CBS 200.50</strain>
    </source>
</reference>
<sequence length="104" mass="11567">MSTSIISRRIFLAPSRGALAFTTARAQYSSYSSRHENDPEKLNDHKNNSLKDQKAGKGQWNENLASDAEAFIKAEREEIKTSGDEIGKLQKKTNELLEKAGLKG</sequence>
<feature type="compositionally biased region" description="Basic and acidic residues" evidence="1">
    <location>
        <begin position="33"/>
        <end position="55"/>
    </location>
</feature>
<organism evidence="2 3">
    <name type="scientific">Dactylellina haptotyla (strain CBS 200.50)</name>
    <name type="common">Nematode-trapping fungus</name>
    <name type="synonym">Monacrosporium haptotylum</name>
    <dbReference type="NCBI Taxonomy" id="1284197"/>
    <lineage>
        <taxon>Eukaryota</taxon>
        <taxon>Fungi</taxon>
        <taxon>Dikarya</taxon>
        <taxon>Ascomycota</taxon>
        <taxon>Pezizomycotina</taxon>
        <taxon>Orbiliomycetes</taxon>
        <taxon>Orbiliales</taxon>
        <taxon>Orbiliaceae</taxon>
        <taxon>Dactylellina</taxon>
    </lineage>
</organism>
<dbReference type="AlphaFoldDB" id="S8AGA4"/>
<protein>
    <recommendedName>
        <fullName evidence="4">Mitochondrial ATPase inhibitor</fullName>
    </recommendedName>
</protein>
<proteinExistence type="predicted"/>
<comment type="caution">
    <text evidence="2">The sequence shown here is derived from an EMBL/GenBank/DDBJ whole genome shotgun (WGS) entry which is preliminary data.</text>
</comment>
<accession>S8AGA4</accession>
<reference evidence="3" key="2">
    <citation type="submission" date="2013-04" db="EMBL/GenBank/DDBJ databases">
        <title>Genomic mechanisms accounting for the adaptation to parasitism in nematode-trapping fungi.</title>
        <authorList>
            <person name="Ahren D.G."/>
        </authorList>
    </citation>
    <scope>NUCLEOTIDE SEQUENCE [LARGE SCALE GENOMIC DNA]</scope>
    <source>
        <strain evidence="3">CBS 200.50</strain>
    </source>
</reference>
<evidence type="ECO:0000313" key="3">
    <source>
        <dbReference type="Proteomes" id="UP000015100"/>
    </source>
</evidence>
<gene>
    <name evidence="2" type="ORF">H072_5970</name>
</gene>
<evidence type="ECO:0008006" key="4">
    <source>
        <dbReference type="Google" id="ProtNLM"/>
    </source>
</evidence>
<evidence type="ECO:0000256" key="1">
    <source>
        <dbReference type="SAM" id="MobiDB-lite"/>
    </source>
</evidence>
<dbReference type="OMA" id="SRHENDP"/>
<keyword evidence="3" id="KW-1185">Reference proteome</keyword>
<feature type="region of interest" description="Disordered" evidence="1">
    <location>
        <begin position="28"/>
        <end position="61"/>
    </location>
</feature>
<dbReference type="HOGENOM" id="CLU_121514_4_0_1"/>
<evidence type="ECO:0000313" key="2">
    <source>
        <dbReference type="EMBL" id="EPS40191.1"/>
    </source>
</evidence>